<evidence type="ECO:0000313" key="2">
    <source>
        <dbReference type="Proteomes" id="UP001500618"/>
    </source>
</evidence>
<dbReference type="RefSeq" id="WP_163571985.1">
    <property type="nucleotide sequence ID" value="NZ_BAAANY010000001.1"/>
</dbReference>
<dbReference type="Proteomes" id="UP001500618">
    <property type="component" value="Unassembled WGS sequence"/>
</dbReference>
<accession>A0ABP4RM05</accession>
<protein>
    <submittedName>
        <fullName evidence="1">Uncharacterized protein</fullName>
    </submittedName>
</protein>
<keyword evidence="2" id="KW-1185">Reference proteome</keyword>
<dbReference type="EMBL" id="BAAANY010000001">
    <property type="protein sequence ID" value="GAA1657384.1"/>
    <property type="molecule type" value="Genomic_DNA"/>
</dbReference>
<evidence type="ECO:0000313" key="1">
    <source>
        <dbReference type="EMBL" id="GAA1657384.1"/>
    </source>
</evidence>
<comment type="caution">
    <text evidence="1">The sequence shown here is derived from an EMBL/GenBank/DDBJ whole genome shotgun (WGS) entry which is preliminary data.</text>
</comment>
<proteinExistence type="predicted"/>
<reference evidence="2" key="1">
    <citation type="journal article" date="2019" name="Int. J. Syst. Evol. Microbiol.">
        <title>The Global Catalogue of Microorganisms (GCM) 10K type strain sequencing project: providing services to taxonomists for standard genome sequencing and annotation.</title>
        <authorList>
            <consortium name="The Broad Institute Genomics Platform"/>
            <consortium name="The Broad Institute Genome Sequencing Center for Infectious Disease"/>
            <person name="Wu L."/>
            <person name="Ma J."/>
        </authorList>
    </citation>
    <scope>NUCLEOTIDE SEQUENCE [LARGE SCALE GENOMIC DNA]</scope>
    <source>
        <strain evidence="2">JCM 14718</strain>
    </source>
</reference>
<organism evidence="1 2">
    <name type="scientific">Fodinicola feengrottensis</name>
    <dbReference type="NCBI Taxonomy" id="435914"/>
    <lineage>
        <taxon>Bacteria</taxon>
        <taxon>Bacillati</taxon>
        <taxon>Actinomycetota</taxon>
        <taxon>Actinomycetes</taxon>
        <taxon>Mycobacteriales</taxon>
        <taxon>Fodinicola</taxon>
    </lineage>
</organism>
<sequence length="105" mass="11150">MIRCPGHQVVAPSRLHAEAVLEGHVDLLRGTCDDCQLTVVGINVGNGRDVVWFPVAEIVTHQRHYQRKLAGAAPLDPRLTNGELLPTLLAEGKVALAAAVTGRGA</sequence>
<name>A0ABP4RM05_9ACTN</name>
<gene>
    <name evidence="1" type="ORF">GCM10009765_03640</name>
</gene>